<dbReference type="InterPro" id="IPR016024">
    <property type="entry name" value="ARM-type_fold"/>
</dbReference>
<feature type="repeat" description="Pumilio" evidence="7">
    <location>
        <begin position="583"/>
        <end position="619"/>
    </location>
</feature>
<keyword evidence="4" id="KW-0810">Translation regulation</keyword>
<feature type="repeat" description="Pumilio" evidence="7">
    <location>
        <begin position="547"/>
        <end position="582"/>
    </location>
</feature>
<feature type="compositionally biased region" description="Basic and acidic residues" evidence="8">
    <location>
        <begin position="12"/>
        <end position="22"/>
    </location>
</feature>
<evidence type="ECO:0000256" key="5">
    <source>
        <dbReference type="ARBA" id="ARBA00022884"/>
    </source>
</evidence>
<evidence type="ECO:0000256" key="6">
    <source>
        <dbReference type="ARBA" id="ARBA00055193"/>
    </source>
</evidence>
<keyword evidence="2" id="KW-0963">Cytoplasm</keyword>
<dbReference type="STRING" id="77586.A0A0D9W2K7"/>
<protein>
    <recommendedName>
        <fullName evidence="9">PUM-HD domain-containing protein</fullName>
    </recommendedName>
</protein>
<dbReference type="AlphaFoldDB" id="A0A0D9W2K7"/>
<feature type="region of interest" description="Disordered" evidence="8">
    <location>
        <begin position="1"/>
        <end position="25"/>
    </location>
</feature>
<dbReference type="PANTHER" id="PTHR12537">
    <property type="entry name" value="RNA BINDING PROTEIN PUMILIO-RELATED"/>
    <property type="match status" value="1"/>
</dbReference>
<evidence type="ECO:0000313" key="11">
    <source>
        <dbReference type="Proteomes" id="UP000032180"/>
    </source>
</evidence>
<dbReference type="Gramene" id="LPERR04G02620.1">
    <property type="protein sequence ID" value="LPERR04G02620.1"/>
    <property type="gene ID" value="LPERR04G02620"/>
</dbReference>
<dbReference type="InterPro" id="IPR011989">
    <property type="entry name" value="ARM-like"/>
</dbReference>
<sequence>MAPFGDGGGGGEEEKKEGDARWGWDPMRSGSAPPTMEGAGAAAVAAEVVDGGFGGGGGGGSYFSPMDGLGARLDEVGRRRGPVAQEHFGNSVSLSNGAPGLHLNGKREFDGQQFGPTRVHSVGAMLNHSAVNVGSPWVETRTDDAEFHRHNQHRFMPNMEKMNAFARRDLQSTYFSDTDLSNALSRMNLSNHVEYDERSLAKELLYEMEMRKQNMHFSSKIANDSRSPLSGNAFCTPGSEHLDVHSLHKYGDGVLHRQNSIMDNPYITRSNNHHIKNVDRLSLSDLALMQLSNLHEENNYHNYADMVNLVNPLRSRRNTTDLELARSRNLFLEELSAQRCLQEDNIFLSKSGPSYNDNVYRDEPRAAYSRMQRSGSHLYSQLRGIPCHGDQQQRILSSRRSLGRNMGSQIYQDNPVASCLETPLDIANRNGAGSLELINVVGHVMEVSMDQYGSRFIQQKLEEASADDREKIFPEILANAIALTTDVFGNYVIQKFFEFATESQLSQLADQLRGHFLQLSFQMYGCRVVQKVIDVVDLERKISIVGELKNSVLRCISDQNGNHVIQKCIECVPEDHIPFVIEDILQKIFPLCTHQYGCRVIQRVLEHCHNPATQSAVMDEIVEQAFDLTEDKFGNYVVQHVLEHGKPEERSSIIRKFYGHVVSLSQQKYASNVVEKCLYFGTPEEREALIGEIVSSGQTFQGLMKDQFGNYVVQRVLQTCDDKFLGVILSSIRMHLNELKNYTFGKHIVARVEKLIITGVIGWPGGVDE</sequence>
<dbReference type="InterPro" id="IPR033712">
    <property type="entry name" value="Pumilio_RNA-bd"/>
</dbReference>
<reference evidence="10 11" key="1">
    <citation type="submission" date="2012-08" db="EMBL/GenBank/DDBJ databases">
        <title>Oryza genome evolution.</title>
        <authorList>
            <person name="Wing R.A."/>
        </authorList>
    </citation>
    <scope>NUCLEOTIDE SEQUENCE</scope>
</reference>
<evidence type="ECO:0000256" key="1">
    <source>
        <dbReference type="ARBA" id="ARBA00004496"/>
    </source>
</evidence>
<dbReference type="GO" id="GO:0006417">
    <property type="term" value="P:regulation of translation"/>
    <property type="evidence" value="ECO:0007669"/>
    <property type="project" value="UniProtKB-KW"/>
</dbReference>
<comment type="function">
    <text evidence="6">Sequence-specific RNA-binding protein that regulates translation and mRNA stability by binding the 3'-UTR of target mRNAs. Binds the APUM-binding elements (APBEs) in the 3'-UTR mRNA sequence of CLV1, PNH, WUS and FAS2.</text>
</comment>
<dbReference type="Pfam" id="PF00806">
    <property type="entry name" value="PUF"/>
    <property type="match status" value="8"/>
</dbReference>
<dbReference type="CDD" id="cd07920">
    <property type="entry name" value="Pumilio"/>
    <property type="match status" value="1"/>
</dbReference>
<feature type="repeat" description="Pumilio" evidence="7">
    <location>
        <begin position="656"/>
        <end position="691"/>
    </location>
</feature>
<proteinExistence type="predicted"/>
<feature type="repeat" description="Pumilio" evidence="7">
    <location>
        <begin position="475"/>
        <end position="510"/>
    </location>
</feature>
<evidence type="ECO:0000256" key="4">
    <source>
        <dbReference type="ARBA" id="ARBA00022845"/>
    </source>
</evidence>
<evidence type="ECO:0000256" key="8">
    <source>
        <dbReference type="SAM" id="MobiDB-lite"/>
    </source>
</evidence>
<keyword evidence="3" id="KW-0677">Repeat</keyword>
<evidence type="ECO:0000256" key="7">
    <source>
        <dbReference type="PROSITE-ProRule" id="PRU00317"/>
    </source>
</evidence>
<accession>A0A0D9W2K7</accession>
<feature type="repeat" description="Pumilio" evidence="7">
    <location>
        <begin position="439"/>
        <end position="474"/>
    </location>
</feature>
<dbReference type="PROSITE" id="PS50303">
    <property type="entry name" value="PUM_HD"/>
    <property type="match status" value="1"/>
</dbReference>
<evidence type="ECO:0000313" key="10">
    <source>
        <dbReference type="EnsemblPlants" id="LPERR04G02620.1"/>
    </source>
</evidence>
<organism evidence="10 11">
    <name type="scientific">Leersia perrieri</name>
    <dbReference type="NCBI Taxonomy" id="77586"/>
    <lineage>
        <taxon>Eukaryota</taxon>
        <taxon>Viridiplantae</taxon>
        <taxon>Streptophyta</taxon>
        <taxon>Embryophyta</taxon>
        <taxon>Tracheophyta</taxon>
        <taxon>Spermatophyta</taxon>
        <taxon>Magnoliopsida</taxon>
        <taxon>Liliopsida</taxon>
        <taxon>Poales</taxon>
        <taxon>Poaceae</taxon>
        <taxon>BOP clade</taxon>
        <taxon>Oryzoideae</taxon>
        <taxon>Oryzeae</taxon>
        <taxon>Oryzinae</taxon>
        <taxon>Leersia</taxon>
    </lineage>
</organism>
<dbReference type="GO" id="GO:0005737">
    <property type="term" value="C:cytoplasm"/>
    <property type="evidence" value="ECO:0007669"/>
    <property type="project" value="UniProtKB-SubCell"/>
</dbReference>
<evidence type="ECO:0000259" key="9">
    <source>
        <dbReference type="PROSITE" id="PS50303"/>
    </source>
</evidence>
<evidence type="ECO:0000256" key="2">
    <source>
        <dbReference type="ARBA" id="ARBA00022490"/>
    </source>
</evidence>
<evidence type="ECO:0000256" key="3">
    <source>
        <dbReference type="ARBA" id="ARBA00022737"/>
    </source>
</evidence>
<dbReference type="Proteomes" id="UP000032180">
    <property type="component" value="Chromosome 4"/>
</dbReference>
<dbReference type="PROSITE" id="PS50302">
    <property type="entry name" value="PUM"/>
    <property type="match status" value="8"/>
</dbReference>
<dbReference type="SUPFAM" id="SSF48371">
    <property type="entry name" value="ARM repeat"/>
    <property type="match status" value="1"/>
</dbReference>
<feature type="compositionally biased region" description="Gly residues" evidence="8">
    <location>
        <begin position="1"/>
        <end position="10"/>
    </location>
</feature>
<feature type="repeat" description="Pumilio" evidence="7">
    <location>
        <begin position="511"/>
        <end position="546"/>
    </location>
</feature>
<comment type="subcellular location">
    <subcellularLocation>
        <location evidence="1">Cytoplasm</location>
    </subcellularLocation>
</comment>
<keyword evidence="5" id="KW-0694">RNA-binding</keyword>
<feature type="domain" description="PUM-HD" evidence="9">
    <location>
        <begin position="415"/>
        <end position="756"/>
    </location>
</feature>
<keyword evidence="11" id="KW-1185">Reference proteome</keyword>
<dbReference type="EnsemblPlants" id="LPERR04G02620.1">
    <property type="protein sequence ID" value="LPERR04G02620.1"/>
    <property type="gene ID" value="LPERR04G02620"/>
</dbReference>
<dbReference type="InterPro" id="IPR033133">
    <property type="entry name" value="PUM-HD"/>
</dbReference>
<dbReference type="PANTHER" id="PTHR12537:SF62">
    <property type="entry name" value="PUMILIO HOMOLOG 3"/>
    <property type="match status" value="1"/>
</dbReference>
<reference evidence="11" key="2">
    <citation type="submission" date="2013-12" db="EMBL/GenBank/DDBJ databases">
        <authorList>
            <person name="Yu Y."/>
            <person name="Lee S."/>
            <person name="de Baynast K."/>
            <person name="Wissotski M."/>
            <person name="Liu L."/>
            <person name="Talag J."/>
            <person name="Goicoechea J."/>
            <person name="Angelova A."/>
            <person name="Jetty R."/>
            <person name="Kudrna D."/>
            <person name="Golser W."/>
            <person name="Rivera L."/>
            <person name="Zhang J."/>
            <person name="Wing R."/>
        </authorList>
    </citation>
    <scope>NUCLEOTIDE SEQUENCE</scope>
</reference>
<dbReference type="Gene3D" id="1.25.10.10">
    <property type="entry name" value="Leucine-rich Repeat Variant"/>
    <property type="match status" value="1"/>
</dbReference>
<feature type="repeat" description="Pumilio" evidence="7">
    <location>
        <begin position="620"/>
        <end position="655"/>
    </location>
</feature>
<dbReference type="FunFam" id="1.25.10.10:FF:000004">
    <property type="entry name" value="Pumilio homolog 1 isoform 2"/>
    <property type="match status" value="1"/>
</dbReference>
<dbReference type="SMART" id="SM00025">
    <property type="entry name" value="Pumilio"/>
    <property type="match status" value="8"/>
</dbReference>
<dbReference type="eggNOG" id="KOG1488">
    <property type="taxonomic scope" value="Eukaryota"/>
</dbReference>
<dbReference type="HOGENOM" id="CLU_023654_0_0_1"/>
<dbReference type="InterPro" id="IPR001313">
    <property type="entry name" value="Pumilio_RNA-bd_rpt"/>
</dbReference>
<feature type="repeat" description="Pumilio" evidence="7">
    <location>
        <begin position="692"/>
        <end position="730"/>
    </location>
</feature>
<dbReference type="GO" id="GO:0003729">
    <property type="term" value="F:mRNA binding"/>
    <property type="evidence" value="ECO:0007669"/>
    <property type="project" value="UniProtKB-ARBA"/>
</dbReference>
<name>A0A0D9W2K7_9ORYZ</name>
<reference evidence="10" key="3">
    <citation type="submission" date="2015-04" db="UniProtKB">
        <authorList>
            <consortium name="EnsemblPlants"/>
        </authorList>
    </citation>
    <scope>IDENTIFICATION</scope>
</reference>